<dbReference type="EMBL" id="LXWW01000336">
    <property type="protein sequence ID" value="OAO13711.1"/>
    <property type="molecule type" value="Genomic_DNA"/>
</dbReference>
<dbReference type="Gene3D" id="1.10.1000.11">
    <property type="entry name" value="Arf Nucleotide-binding Site Opener,domain 2"/>
    <property type="match status" value="1"/>
</dbReference>
<evidence type="ECO:0000313" key="3">
    <source>
        <dbReference type="EMBL" id="OAO13711.1"/>
    </source>
</evidence>
<dbReference type="STRING" id="478820.A0A196SBL6"/>
<dbReference type="SMART" id="SM00222">
    <property type="entry name" value="Sec7"/>
    <property type="match status" value="1"/>
</dbReference>
<dbReference type="GO" id="GO:0005085">
    <property type="term" value="F:guanyl-nucleotide exchange factor activity"/>
    <property type="evidence" value="ECO:0007669"/>
    <property type="project" value="InterPro"/>
</dbReference>
<dbReference type="OrthoDB" id="430364at2759"/>
<evidence type="ECO:0000256" key="1">
    <source>
        <dbReference type="SAM" id="MobiDB-lite"/>
    </source>
</evidence>
<name>A0A196SBL6_BLAHN</name>
<protein>
    <submittedName>
        <fullName evidence="3">Pattern formation protein EMB30</fullName>
    </submittedName>
</protein>
<dbReference type="Pfam" id="PF01369">
    <property type="entry name" value="Sec7"/>
    <property type="match status" value="1"/>
</dbReference>
<dbReference type="InterPro" id="IPR023394">
    <property type="entry name" value="Sec7_C_sf"/>
</dbReference>
<dbReference type="GO" id="GO:0032012">
    <property type="term" value="P:regulation of ARF protein signal transduction"/>
    <property type="evidence" value="ECO:0007669"/>
    <property type="project" value="InterPro"/>
</dbReference>
<dbReference type="AlphaFoldDB" id="A0A196SBL6"/>
<reference evidence="3 4" key="1">
    <citation type="submission" date="2016-05" db="EMBL/GenBank/DDBJ databases">
        <title>Nuclear genome of Blastocystis sp. subtype 1 NandII.</title>
        <authorList>
            <person name="Gentekaki E."/>
            <person name="Curtis B."/>
            <person name="Stairs C."/>
            <person name="Eme L."/>
            <person name="Herman E."/>
            <person name="Klimes V."/>
            <person name="Arias M.C."/>
            <person name="Elias M."/>
            <person name="Hilliou F."/>
            <person name="Klute M."/>
            <person name="Malik S.-B."/>
            <person name="Pightling A."/>
            <person name="Rachubinski R."/>
            <person name="Salas D."/>
            <person name="Schlacht A."/>
            <person name="Suga H."/>
            <person name="Archibald J."/>
            <person name="Ball S.G."/>
            <person name="Clark G."/>
            <person name="Dacks J."/>
            <person name="Van Der Giezen M."/>
            <person name="Tsaousis A."/>
            <person name="Roger A."/>
        </authorList>
    </citation>
    <scope>NUCLEOTIDE SEQUENCE [LARGE SCALE GENOMIC DNA]</scope>
    <source>
        <strain evidence="4">ATCC 50177 / NandII</strain>
    </source>
</reference>
<feature type="domain" description="SEC7" evidence="2">
    <location>
        <begin position="570"/>
        <end position="765"/>
    </location>
</feature>
<dbReference type="PROSITE" id="PS50190">
    <property type="entry name" value="SEC7"/>
    <property type="match status" value="1"/>
</dbReference>
<dbReference type="InterPro" id="IPR035999">
    <property type="entry name" value="Sec7_dom_sf"/>
</dbReference>
<dbReference type="Gene3D" id="1.10.220.20">
    <property type="match status" value="1"/>
</dbReference>
<keyword evidence="4" id="KW-1185">Reference proteome</keyword>
<dbReference type="CDD" id="cd00171">
    <property type="entry name" value="Sec7"/>
    <property type="match status" value="1"/>
</dbReference>
<gene>
    <name evidence="3" type="ORF">AV274_4586</name>
</gene>
<dbReference type="InterPro" id="IPR000904">
    <property type="entry name" value="Sec7_dom"/>
</dbReference>
<feature type="compositionally biased region" description="Basic and acidic residues" evidence="1">
    <location>
        <begin position="266"/>
        <end position="307"/>
    </location>
</feature>
<dbReference type="PANTHER" id="PTHR10663">
    <property type="entry name" value="GUANYL-NUCLEOTIDE EXCHANGE FACTOR"/>
    <property type="match status" value="1"/>
</dbReference>
<comment type="caution">
    <text evidence="3">The sequence shown here is derived from an EMBL/GenBank/DDBJ whole genome shotgun (WGS) entry which is preliminary data.</text>
</comment>
<feature type="compositionally biased region" description="Acidic residues" evidence="1">
    <location>
        <begin position="230"/>
        <end position="243"/>
    </location>
</feature>
<dbReference type="Pfam" id="PF12783">
    <property type="entry name" value="Sec7-like_HUS"/>
    <property type="match status" value="1"/>
</dbReference>
<dbReference type="Proteomes" id="UP000078348">
    <property type="component" value="Unassembled WGS sequence"/>
</dbReference>
<dbReference type="PANTHER" id="PTHR10663:SF395">
    <property type="entry name" value="SEC7 DOMAIN CONTAINING PROTEIN"/>
    <property type="match status" value="1"/>
</dbReference>
<organism evidence="3 4">
    <name type="scientific">Blastocystis sp. subtype 1 (strain ATCC 50177 / NandII)</name>
    <dbReference type="NCBI Taxonomy" id="478820"/>
    <lineage>
        <taxon>Eukaryota</taxon>
        <taxon>Sar</taxon>
        <taxon>Stramenopiles</taxon>
        <taxon>Bigyra</taxon>
        <taxon>Opalozoa</taxon>
        <taxon>Opalinata</taxon>
        <taxon>Blastocystidae</taxon>
        <taxon>Blastocystis</taxon>
    </lineage>
</organism>
<sequence length="1075" mass="122671">MSSSEMQCFTVLSELKRVFSALQLAWPETLTSVIEKGDEREWIEQLDILYTGLSKSNALSSAATVARIFEIYTHVIRFPSMRSGVLRLLLDSVLKLLSAYSTSSDYTTLAPSLCDFVECLFDVNCSEYDILEEESILHRVLLLFQRFFQTDCWLCLYDTDIWNIIYSTHCLYSQASHSEGLRYLANQTMQQIVISIMDFLSQHTHDSAPPSVSEEKHESSPSVESPKPAEEEDAPLASQDEDAQSVSVQRYLHTDTPVPEEEKPEEAEKAEEVTEEVEKKAEATEQVTEEEKKAEEADTPEAEKEEVTTEETEKDARFLLTLAPDAPAFADADATQNALLFVLHTLHLLSDSLPINKDGIPSQEELCSTHFTVSVLRLIITHYHATLSHYPHFFEIMSGSVLCNLTLLLFHEQVNALIFNDIMAIFVIVAEHLQAHFKKELELFFEKVVFHFLGSISAYRSIDRFVMERSLLETLYELLSRDGAVEEYFRNYDCDPYSLNVMSILFSILFEKLQFYFTVSYPHHQQLLVRLASQHISLQVRPLPLNNTQLLVQLLFFLLEQEVDTSEKLPSSHLMQKSHQFLKAVTMFNNEEKTTFQFLSNCGLMSPTPTPFEVARFLRSSALLDKKQIGEYLGKKKDFNIQVLQEYVKSFDFSHTDILGALRMFLESFRLPGESQQIDRIVEAFAKYVCQSCLGKEDLINADVVYCLSFAIVMLNTDLHNNNLKEETKMTLGDFVKYNTLYNKEQTRPLKKELLEGIYHSIKQEQLMVVDDPKNDNIVTKEKWNDMVMMNKYYHLSDTYLVLNSRNRKLVRKELLTALSPTLLQAAKCVLQSGVDSELAGNMLHHLVSLTRVCAHYQNNLMIDSIVHLLVEQTSLIIHPLLYATPMPDAFDASTASFLLRLEADSEEDLPAGNEKRLLYLYYSPLLHVLQFGQTTRDAAGSIAVAVECYKTVLKIVQEYGASIQKGYNDVFSMVSTLYFIGLVAPENDILSRFIPRTSAAWYPAADLATHFPPFEASYLLKNMPVSSLHSRCHIKPVQCQELKKLLQEKKELRRGDGSPLALEAVKEAYQFISL</sequence>
<accession>A0A196SBL6</accession>
<feature type="region of interest" description="Disordered" evidence="1">
    <location>
        <begin position="204"/>
        <end position="313"/>
    </location>
</feature>
<dbReference type="InterPro" id="IPR032691">
    <property type="entry name" value="Mon2/Sec7/BIG1-like_HUS"/>
</dbReference>
<dbReference type="SUPFAM" id="SSF48425">
    <property type="entry name" value="Sec7 domain"/>
    <property type="match status" value="1"/>
</dbReference>
<evidence type="ECO:0000259" key="2">
    <source>
        <dbReference type="PROSITE" id="PS50190"/>
    </source>
</evidence>
<proteinExistence type="predicted"/>
<evidence type="ECO:0000313" key="4">
    <source>
        <dbReference type="Proteomes" id="UP000078348"/>
    </source>
</evidence>